<gene>
    <name evidence="2" type="ORF">A2803_00750</name>
</gene>
<evidence type="ECO:0000256" key="1">
    <source>
        <dbReference type="SAM" id="Phobius"/>
    </source>
</evidence>
<dbReference type="AlphaFoldDB" id="A0A1F7YXZ2"/>
<keyword evidence="1" id="KW-0812">Transmembrane</keyword>
<proteinExistence type="predicted"/>
<protein>
    <submittedName>
        <fullName evidence="2">Uncharacterized protein</fullName>
    </submittedName>
</protein>
<accession>A0A1F7YXZ2</accession>
<organism evidence="2 3">
    <name type="scientific">Candidatus Woesebacteria bacterium RIFCSPHIGHO2_01_FULL_44_21</name>
    <dbReference type="NCBI Taxonomy" id="1802503"/>
    <lineage>
        <taxon>Bacteria</taxon>
        <taxon>Candidatus Woeseibacteriota</taxon>
    </lineage>
</organism>
<sequence>MPRQEQEPTTNSQETCLNFIGAVPAIAWNHGGFALALEDNNSKEVSQIVLDNKFDAIVMDSLYATNQTRPVTPESPFYDLLEPLADDTLIVGGDFATTNTYSYATQTTEDYRNALVHYGLRTAGISGAVGSGALLLHKKMKGRSLESPATAHQTKSRRQFLQIMGGALVGGAIAGGFSALYLESGVITSTNQLASQINNQNCANRGFVSSGEPPLDLEDRTLRNAVLAYKAKQLRRLQMVHQMPDQSKKPVLVLGTAHLMNTELISESSALADDIYNLNTRLEHLIATEKNLSDDVSPLVYAIKTASVMKVNKRGNTLSLKDAVDNTDAIRIYQVPNLLPSWRWVEDRHRYERVAQADLMDQMLRID</sequence>
<comment type="caution">
    <text evidence="2">The sequence shown here is derived from an EMBL/GenBank/DDBJ whole genome shotgun (WGS) entry which is preliminary data.</text>
</comment>
<dbReference type="Proteomes" id="UP000178870">
    <property type="component" value="Unassembled WGS sequence"/>
</dbReference>
<evidence type="ECO:0000313" key="3">
    <source>
        <dbReference type="Proteomes" id="UP000178870"/>
    </source>
</evidence>
<feature type="transmembrane region" description="Helical" evidence="1">
    <location>
        <begin position="160"/>
        <end position="182"/>
    </location>
</feature>
<keyword evidence="1" id="KW-1133">Transmembrane helix</keyword>
<name>A0A1F7YXZ2_9BACT</name>
<reference evidence="2 3" key="1">
    <citation type="journal article" date="2016" name="Nat. Commun.">
        <title>Thousands of microbial genomes shed light on interconnected biogeochemical processes in an aquifer system.</title>
        <authorList>
            <person name="Anantharaman K."/>
            <person name="Brown C.T."/>
            <person name="Hug L.A."/>
            <person name="Sharon I."/>
            <person name="Castelle C.J."/>
            <person name="Probst A.J."/>
            <person name="Thomas B.C."/>
            <person name="Singh A."/>
            <person name="Wilkins M.J."/>
            <person name="Karaoz U."/>
            <person name="Brodie E.L."/>
            <person name="Williams K.H."/>
            <person name="Hubbard S.S."/>
            <person name="Banfield J.F."/>
        </authorList>
    </citation>
    <scope>NUCLEOTIDE SEQUENCE [LARGE SCALE GENOMIC DNA]</scope>
</reference>
<dbReference type="EMBL" id="MGGP01000018">
    <property type="protein sequence ID" value="OGM32080.1"/>
    <property type="molecule type" value="Genomic_DNA"/>
</dbReference>
<keyword evidence="1" id="KW-0472">Membrane</keyword>
<evidence type="ECO:0000313" key="2">
    <source>
        <dbReference type="EMBL" id="OGM32080.1"/>
    </source>
</evidence>